<evidence type="ECO:0000313" key="2">
    <source>
        <dbReference type="EMBL" id="PNW12213.1"/>
    </source>
</evidence>
<evidence type="ECO:0000313" key="4">
    <source>
        <dbReference type="Proteomes" id="UP000279972"/>
    </source>
</evidence>
<reference evidence="1 4" key="2">
    <citation type="submission" date="2018-11" db="EMBL/GenBank/DDBJ databases">
        <title>Proposal to divide the Flavobacteriaceae and reorganize its genera based on Amino Acid Identity values calculated from whole genome sequences.</title>
        <authorList>
            <person name="Nicholson A.C."/>
            <person name="Gulvik C.A."/>
            <person name="Whitney A.M."/>
            <person name="Humrighouse B.W."/>
            <person name="Bell M."/>
            <person name="Holmes B."/>
            <person name="Steigerwalt A.G."/>
            <person name="Villarma A."/>
            <person name="Sheth M."/>
            <person name="Batra D."/>
            <person name="Pryor J."/>
            <person name="Bernardet J.-F."/>
            <person name="Hugo C."/>
            <person name="Kampfer P."/>
            <person name="Newman J."/>
            <person name="McQuiston J.R."/>
        </authorList>
    </citation>
    <scope>NUCLEOTIDE SEQUENCE [LARGE SCALE GENOMIC DNA]</scope>
    <source>
        <strain evidence="1 4">KC_1864</strain>
    </source>
</reference>
<evidence type="ECO:0000313" key="3">
    <source>
        <dbReference type="Proteomes" id="UP000236262"/>
    </source>
</evidence>
<dbReference type="PROSITE" id="PS51257">
    <property type="entry name" value="PROKAR_LIPOPROTEIN"/>
    <property type="match status" value="1"/>
</dbReference>
<organism evidence="2 3">
    <name type="scientific">Chryseobacterium lactis</name>
    <dbReference type="NCBI Taxonomy" id="1241981"/>
    <lineage>
        <taxon>Bacteria</taxon>
        <taxon>Pseudomonadati</taxon>
        <taxon>Bacteroidota</taxon>
        <taxon>Flavobacteriia</taxon>
        <taxon>Flavobacteriales</taxon>
        <taxon>Weeksellaceae</taxon>
        <taxon>Chryseobacterium group</taxon>
        <taxon>Chryseobacterium</taxon>
    </lineage>
</organism>
<accession>A0A3G6RUN4</accession>
<dbReference type="Proteomes" id="UP000279972">
    <property type="component" value="Chromosome"/>
</dbReference>
<keyword evidence="4" id="KW-1185">Reference proteome</keyword>
<dbReference type="Proteomes" id="UP000236262">
    <property type="component" value="Unassembled WGS sequence"/>
</dbReference>
<name>A0A3G6RUN4_CHRLC</name>
<evidence type="ECO:0008006" key="5">
    <source>
        <dbReference type="Google" id="ProtNLM"/>
    </source>
</evidence>
<gene>
    <name evidence="2" type="ORF">C1637_18855</name>
    <name evidence="1" type="ORF">EG342_24365</name>
</gene>
<dbReference type="EMBL" id="CP033924">
    <property type="protein sequence ID" value="AZA84842.1"/>
    <property type="molecule type" value="Genomic_DNA"/>
</dbReference>
<sequence>MMKILNMNTRYLLIFLVFISCKIFSQEQNYIPYRKGKVWGLCDAGKFITVQPQYSSISWYDESVRGFHAELNGKFGIIGPNSTLVMPFISDKPIAVDNGEFLVFDGWSYYYYSMKTRMRLEKQIQTTGPPVNDRGWVRGIEPFYRGDIKEIVLSWEDLSDEDIEMLKPYNNDQYELNFKRDFIEIGAGDTYIGIYIPQLKKIFLNTPELAHIGWKYYGGIPYIYTMDTSNLMGLVDAYSREVYPNKYHEITLVDVDQLIYLSEPDPKNHNNLIFKTILPSNRVLNGRFESAMVIFKNGQPFQLYYTMINGQKNYAGEDGTLYFEG</sequence>
<dbReference type="KEGG" id="clac:EG342_24365"/>
<reference evidence="2 3" key="1">
    <citation type="submission" date="2018-01" db="EMBL/GenBank/DDBJ databases">
        <title>Draft genome sequences of Chryseobacterium lactis NCTC11390, Chryseobacterium oncorhynchi 701B-08, and Chryseobacterium viscerum 687B-08.</title>
        <authorList>
            <person name="Jeong J.-J."/>
            <person name="Lee Y.J."/>
            <person name="Park B."/>
            <person name="Choi I.-G."/>
            <person name="Kim K.D."/>
        </authorList>
    </citation>
    <scope>NUCLEOTIDE SEQUENCE [LARGE SCALE GENOMIC DNA]</scope>
    <source>
        <strain evidence="2 3">NCTC11390</strain>
    </source>
</reference>
<protein>
    <recommendedName>
        <fullName evidence="5">WG repeat-containing protein</fullName>
    </recommendedName>
</protein>
<evidence type="ECO:0000313" key="1">
    <source>
        <dbReference type="EMBL" id="AZA84842.1"/>
    </source>
</evidence>
<dbReference type="AlphaFoldDB" id="A0A3G6RUN4"/>
<proteinExistence type="predicted"/>
<dbReference type="EMBL" id="PPEH01000008">
    <property type="protein sequence ID" value="PNW12213.1"/>
    <property type="molecule type" value="Genomic_DNA"/>
</dbReference>